<protein>
    <submittedName>
        <fullName evidence="3">Uncharacterized protein</fullName>
    </submittedName>
</protein>
<feature type="coiled-coil region" evidence="1">
    <location>
        <begin position="82"/>
        <end position="109"/>
    </location>
</feature>
<evidence type="ECO:0000256" key="1">
    <source>
        <dbReference type="SAM" id="Coils"/>
    </source>
</evidence>
<organism evidence="3 4">
    <name type="scientific">Mycolicibacterium mageritense</name>
    <name type="common">Mycobacterium mageritense</name>
    <dbReference type="NCBI Taxonomy" id="53462"/>
    <lineage>
        <taxon>Bacteria</taxon>
        <taxon>Bacillati</taxon>
        <taxon>Actinomycetota</taxon>
        <taxon>Actinomycetes</taxon>
        <taxon>Mycobacteriales</taxon>
        <taxon>Mycobacteriaceae</taxon>
        <taxon>Mycolicibacterium</taxon>
    </lineage>
</organism>
<evidence type="ECO:0000313" key="3">
    <source>
        <dbReference type="EMBL" id="BBX33625.1"/>
    </source>
</evidence>
<dbReference type="EMBL" id="AP022567">
    <property type="protein sequence ID" value="BBX33625.1"/>
    <property type="molecule type" value="Genomic_DNA"/>
</dbReference>
<reference evidence="3 4" key="1">
    <citation type="journal article" date="2019" name="Emerg. Microbes Infect.">
        <title>Comprehensive subspecies identification of 175 nontuberculous mycobacteria species based on 7547 genomic profiles.</title>
        <authorList>
            <person name="Matsumoto Y."/>
            <person name="Kinjo T."/>
            <person name="Motooka D."/>
            <person name="Nabeya D."/>
            <person name="Jung N."/>
            <person name="Uechi K."/>
            <person name="Horii T."/>
            <person name="Iida T."/>
            <person name="Fujita J."/>
            <person name="Nakamura S."/>
        </authorList>
    </citation>
    <scope>NUCLEOTIDE SEQUENCE [LARGE SCALE GENOMIC DNA]</scope>
    <source>
        <strain evidence="3 4">JCM 12375</strain>
    </source>
</reference>
<keyword evidence="2" id="KW-1133">Transmembrane helix</keyword>
<evidence type="ECO:0000313" key="4">
    <source>
        <dbReference type="Proteomes" id="UP000465622"/>
    </source>
</evidence>
<keyword evidence="4" id="KW-1185">Reference proteome</keyword>
<sequence>MRRVVGGIMLGLAALMGISALLSLLTSGDLGAFIIGMVFPTMLGVGGWWVGNFGTSQRATNFGGTTEDQARLQRDQSVAAARAQRESALDQQRAELAAMRDEMRRAAEARNRELGM</sequence>
<dbReference type="Proteomes" id="UP000465622">
    <property type="component" value="Chromosome"/>
</dbReference>
<accession>A0ABM7HSS7</accession>
<evidence type="ECO:0000256" key="2">
    <source>
        <dbReference type="SAM" id="Phobius"/>
    </source>
</evidence>
<keyword evidence="2" id="KW-0812">Transmembrane</keyword>
<dbReference type="RefSeq" id="WP_051578632.1">
    <property type="nucleotide sequence ID" value="NZ_AP022567.1"/>
</dbReference>
<keyword evidence="2" id="KW-0472">Membrane</keyword>
<feature type="transmembrane region" description="Helical" evidence="2">
    <location>
        <begin position="30"/>
        <end position="50"/>
    </location>
</feature>
<gene>
    <name evidence="3" type="ORF">MMAGJ_29070</name>
</gene>
<keyword evidence="1" id="KW-0175">Coiled coil</keyword>
<name>A0ABM7HSS7_MYCME</name>
<proteinExistence type="predicted"/>